<protein>
    <recommendedName>
        <fullName evidence="3">Lipoprotein</fullName>
    </recommendedName>
</protein>
<evidence type="ECO:0008006" key="3">
    <source>
        <dbReference type="Google" id="ProtNLM"/>
    </source>
</evidence>
<dbReference type="Proteomes" id="UP001165488">
    <property type="component" value="Unassembled WGS sequence"/>
</dbReference>
<reference evidence="1" key="1">
    <citation type="submission" date="2022-03" db="EMBL/GenBank/DDBJ databases">
        <title>De novo assembled genomes of Belliella spp. (Cyclobacteriaceae) strains.</title>
        <authorList>
            <person name="Szabo A."/>
            <person name="Korponai K."/>
            <person name="Felfoldi T."/>
        </authorList>
    </citation>
    <scope>NUCLEOTIDE SEQUENCE</scope>
    <source>
        <strain evidence="1">DSM 107340</strain>
    </source>
</reference>
<gene>
    <name evidence="1" type="ORF">MM236_18000</name>
</gene>
<organism evidence="1 2">
    <name type="scientific">Belliella calami</name>
    <dbReference type="NCBI Taxonomy" id="2923436"/>
    <lineage>
        <taxon>Bacteria</taxon>
        <taxon>Pseudomonadati</taxon>
        <taxon>Bacteroidota</taxon>
        <taxon>Cytophagia</taxon>
        <taxon>Cytophagales</taxon>
        <taxon>Cyclobacteriaceae</taxon>
        <taxon>Belliella</taxon>
    </lineage>
</organism>
<keyword evidence="2" id="KW-1185">Reference proteome</keyword>
<sequence length="250" mass="27699">MKNGSLLILLLATLFSCGQSKKSVTESNEVKIETGCYYYESNGSVAGFKINQVDDTVQGELVYSILEKDQNFGTFVGKIEGDKLIGDYSFTSEGLESKRQVAFQVTEGKITEGFGEIIVDENEVRLKDLSKLSFTNGLTFDLTDCDALESECFFEKNAIKSQLTNNCINPSELEFELNQIEEGEIDNSVQAYLHFDNGAENAEIFLPNSKTGILLKKTGEGNWSDGDYLLFAWKGFVLQKDGENIFVGGN</sequence>
<comment type="caution">
    <text evidence="1">The sequence shown here is derived from an EMBL/GenBank/DDBJ whole genome shotgun (WGS) entry which is preliminary data.</text>
</comment>
<dbReference type="EMBL" id="JAKZGS010000022">
    <property type="protein sequence ID" value="MCH7399893.1"/>
    <property type="molecule type" value="Genomic_DNA"/>
</dbReference>
<dbReference type="RefSeq" id="WP_241276386.1">
    <property type="nucleotide sequence ID" value="NZ_JAKZGS010000022.1"/>
</dbReference>
<name>A0ABS9UUG5_9BACT</name>
<accession>A0ABS9UUG5</accession>
<dbReference type="PROSITE" id="PS51257">
    <property type="entry name" value="PROKAR_LIPOPROTEIN"/>
    <property type="match status" value="1"/>
</dbReference>
<proteinExistence type="predicted"/>
<evidence type="ECO:0000313" key="1">
    <source>
        <dbReference type="EMBL" id="MCH7399893.1"/>
    </source>
</evidence>
<evidence type="ECO:0000313" key="2">
    <source>
        <dbReference type="Proteomes" id="UP001165488"/>
    </source>
</evidence>